<comment type="caution">
    <text evidence="1">The sequence shown here is derived from an EMBL/GenBank/DDBJ whole genome shotgun (WGS) entry which is preliminary data.</text>
</comment>
<protein>
    <submittedName>
        <fullName evidence="1">Uncharacterized protein</fullName>
    </submittedName>
</protein>
<dbReference type="eggNOG" id="ENOG502RR6X">
    <property type="taxonomic scope" value="Eukaryota"/>
</dbReference>
<dbReference type="HOGENOM" id="CLU_639443_0_0_1"/>
<reference evidence="1 2" key="1">
    <citation type="journal article" date="2011" name="Genome Biol.">
        <title>Comparative genome sequence analysis underscores mycoparasitism as the ancestral life style of Trichoderma.</title>
        <authorList>
            <person name="Kubicek C.P."/>
            <person name="Herrera-Estrella A."/>
            <person name="Seidl-Seiboth V."/>
            <person name="Martinez D.A."/>
            <person name="Druzhinina I.S."/>
            <person name="Thon M."/>
            <person name="Zeilinger S."/>
            <person name="Casas-Flores S."/>
            <person name="Horwitz B.A."/>
            <person name="Mukherjee P.K."/>
            <person name="Mukherjee M."/>
            <person name="Kredics L."/>
            <person name="Alcaraz L.D."/>
            <person name="Aerts A."/>
            <person name="Antal Z."/>
            <person name="Atanasova L."/>
            <person name="Cervantes-Badillo M.G."/>
            <person name="Challacombe J."/>
            <person name="Chertkov O."/>
            <person name="McCluskey K."/>
            <person name="Coulpier F."/>
            <person name="Deshpande N."/>
            <person name="von Doehren H."/>
            <person name="Ebbole D.J."/>
            <person name="Esquivel-Naranjo E.U."/>
            <person name="Fekete E."/>
            <person name="Flipphi M."/>
            <person name="Glaser F."/>
            <person name="Gomez-Rodriguez E.Y."/>
            <person name="Gruber S."/>
            <person name="Han C."/>
            <person name="Henrissat B."/>
            <person name="Hermosa R."/>
            <person name="Hernandez-Onate M."/>
            <person name="Karaffa L."/>
            <person name="Kosti I."/>
            <person name="Le Crom S."/>
            <person name="Lindquist E."/>
            <person name="Lucas S."/>
            <person name="Luebeck M."/>
            <person name="Luebeck P.S."/>
            <person name="Margeot A."/>
            <person name="Metz B."/>
            <person name="Misra M."/>
            <person name="Nevalainen H."/>
            <person name="Omann M."/>
            <person name="Packer N."/>
            <person name="Perrone G."/>
            <person name="Uresti-Rivera E.E."/>
            <person name="Salamov A."/>
            <person name="Schmoll M."/>
            <person name="Seiboth B."/>
            <person name="Shapiro H."/>
            <person name="Sukno S."/>
            <person name="Tamayo-Ramos J.A."/>
            <person name="Tisch D."/>
            <person name="Wiest A."/>
            <person name="Wilkinson H.H."/>
            <person name="Zhang M."/>
            <person name="Coutinho P.M."/>
            <person name="Kenerley C.M."/>
            <person name="Monte E."/>
            <person name="Baker S.E."/>
            <person name="Grigoriev I.V."/>
        </authorList>
    </citation>
    <scope>NUCLEOTIDE SEQUENCE [LARGE SCALE GENOMIC DNA]</scope>
    <source>
        <strain evidence="2">ATCC 20476 / IMI 206040</strain>
    </source>
</reference>
<dbReference type="GeneID" id="25785803"/>
<evidence type="ECO:0000313" key="2">
    <source>
        <dbReference type="Proteomes" id="UP000005426"/>
    </source>
</evidence>
<dbReference type="STRING" id="452589.G9P546"/>
<accession>G9P546</accession>
<dbReference type="AlphaFoldDB" id="G9P546"/>
<name>G9P546_HYPAI</name>
<dbReference type="Proteomes" id="UP000005426">
    <property type="component" value="Unassembled WGS sequence"/>
</dbReference>
<organism evidence="1 2">
    <name type="scientific">Hypocrea atroviridis (strain ATCC 20476 / IMI 206040)</name>
    <name type="common">Trichoderma atroviride</name>
    <dbReference type="NCBI Taxonomy" id="452589"/>
    <lineage>
        <taxon>Eukaryota</taxon>
        <taxon>Fungi</taxon>
        <taxon>Dikarya</taxon>
        <taxon>Ascomycota</taxon>
        <taxon>Pezizomycotina</taxon>
        <taxon>Sordariomycetes</taxon>
        <taxon>Hypocreomycetidae</taxon>
        <taxon>Hypocreales</taxon>
        <taxon>Hypocreaceae</taxon>
        <taxon>Trichoderma</taxon>
    </lineage>
</organism>
<keyword evidence="2" id="KW-1185">Reference proteome</keyword>
<dbReference type="EMBL" id="ABDG02000027">
    <property type="protein sequence ID" value="EHK42072.1"/>
    <property type="molecule type" value="Genomic_DNA"/>
</dbReference>
<dbReference type="KEGG" id="tatv:25785803"/>
<gene>
    <name evidence="1" type="ORF">TRIATDRAFT_84170</name>
</gene>
<evidence type="ECO:0000313" key="1">
    <source>
        <dbReference type="EMBL" id="EHK42072.1"/>
    </source>
</evidence>
<dbReference type="OrthoDB" id="3521097at2759"/>
<sequence length="429" mass="48371">MDVWTEKPGKHNDPGMAQSMSAETLVEDDNKVTDTEYMTEYGMTFWEQQGYIQEVAGHLFEAVRTSWWCADQETRGSVTAILPRLLKGFASRLRYDTDYLIHQDIISFINEHSCDIATEFLNIGSMQDKSNLDKPWRFVFNTRASGWLRTQLRREFCLASKGPNIIQEIQDTIMSAFPPAPDYSEDSSRPYFAVTFELECDLLFFFETQNPEEPPGEGFRTAFTLTGSELDVQGATCSNYMRQTWPMTGEAIIELVTGALCVRQGCAFMKTMLDGTELSAMINECNGKLIVEAYGAAVSIAEIGEQLAWLGAAVGTLPREHNKIMYCTPVITEDWESDSIASPLSILQPSLKSINLKIMFEMEETSATAQHGGCIIVKGYPISQRNVWRESGNFGQCGGTNGTDSWNRSIERLCMREWLFHQGFSMRET</sequence>
<proteinExistence type="predicted"/>